<evidence type="ECO:0000259" key="2">
    <source>
        <dbReference type="Pfam" id="PF17289"/>
    </source>
</evidence>
<dbReference type="InterPro" id="IPR027417">
    <property type="entry name" value="P-loop_NTPase"/>
</dbReference>
<evidence type="ECO:0000313" key="4">
    <source>
        <dbReference type="Proteomes" id="UP000094501"/>
    </source>
</evidence>
<keyword evidence="4" id="KW-1185">Reference proteome</keyword>
<comment type="caution">
    <text evidence="3">The sequence shown here is derived from an EMBL/GenBank/DDBJ whole genome shotgun (WGS) entry which is preliminary data.</text>
</comment>
<protein>
    <recommendedName>
        <fullName evidence="2">Terminase large subunit gp17-like C-terminal domain-containing protein</fullName>
    </recommendedName>
</protein>
<name>A0A1E3VXZ7_9HYPH</name>
<evidence type="ECO:0000313" key="3">
    <source>
        <dbReference type="EMBL" id="ODR98417.1"/>
    </source>
</evidence>
<dbReference type="EMBL" id="LPWG01000013">
    <property type="protein sequence ID" value="ODR98417.1"/>
    <property type="molecule type" value="Genomic_DNA"/>
</dbReference>
<gene>
    <name evidence="3" type="ORF">AUC68_08215</name>
</gene>
<evidence type="ECO:0000256" key="1">
    <source>
        <dbReference type="ARBA" id="ARBA00022612"/>
    </source>
</evidence>
<dbReference type="InterPro" id="IPR035421">
    <property type="entry name" value="Terminase_6C"/>
</dbReference>
<keyword evidence="1" id="KW-1188">Viral release from host cell</keyword>
<dbReference type="Pfam" id="PF17289">
    <property type="entry name" value="Terminase_6C"/>
    <property type="match status" value="1"/>
</dbReference>
<accession>A0A1E3VXZ7</accession>
<dbReference type="Gene3D" id="3.40.50.300">
    <property type="entry name" value="P-loop containing nucleotide triphosphate hydrolases"/>
    <property type="match status" value="1"/>
</dbReference>
<organism evidence="3 4">
    <name type="scientific">Methyloceanibacter methanicus</name>
    <dbReference type="NCBI Taxonomy" id="1774968"/>
    <lineage>
        <taxon>Bacteria</taxon>
        <taxon>Pseudomonadati</taxon>
        <taxon>Pseudomonadota</taxon>
        <taxon>Alphaproteobacteria</taxon>
        <taxon>Hyphomicrobiales</taxon>
        <taxon>Hyphomicrobiaceae</taxon>
        <taxon>Methyloceanibacter</taxon>
    </lineage>
</organism>
<dbReference type="STRING" id="1774968.AUC68_08215"/>
<dbReference type="Gene3D" id="3.30.420.240">
    <property type="match status" value="1"/>
</dbReference>
<reference evidence="3 4" key="1">
    <citation type="journal article" date="2016" name="Environ. Microbiol.">
        <title>New Methyloceanibacter diversity from North Sea sediments includes methanotroph containing solely the soluble methane monooxygenase.</title>
        <authorList>
            <person name="Vekeman B."/>
            <person name="Kerckhof F.M."/>
            <person name="Cremers G."/>
            <person name="de Vos P."/>
            <person name="Vandamme P."/>
            <person name="Boon N."/>
            <person name="Op den Camp H.J."/>
            <person name="Heylen K."/>
        </authorList>
    </citation>
    <scope>NUCLEOTIDE SEQUENCE [LARGE SCALE GENOMIC DNA]</scope>
    <source>
        <strain evidence="3 4">R-67174</strain>
    </source>
</reference>
<feature type="domain" description="Terminase large subunit gp17-like C-terminal" evidence="2">
    <location>
        <begin position="279"/>
        <end position="425"/>
    </location>
</feature>
<proteinExistence type="predicted"/>
<dbReference type="AlphaFoldDB" id="A0A1E3VXZ7"/>
<sequence>MRAALRDSSPETIERFLSRLSPSELTALHYDFEIWARDDQLPPESSLHGSSESRPPWTTWLMLGGRGAGKTRAGAEWVRAHAGAANDARIALVGETLSDARAVMVEGVSGLLAVHPPGAKPLFEPSKRQLRWGNGAVAQLFSAEDPESLRGPQFSAAWCDELAKWRRPQETWDMLQFGLRLGLAPRQVVTTTPRPIPLIKALLADARTVLTRVATSANAANLAPSFLDAIVGRYRGTRLGRQELDAELLEDRADALWPRGVIERHRVTAPALLVRVVVAVDPPASSGPRADACGIIVAGLGEDGRAYVLATATLQGVRPLDWARAVTAAYRRYEADRIVAEVNQGGELVETVLRQVDPAVPVRSVRAMRGKVLRAEPVAALYERGLVSHVGALPALEDEMCDFGLDGLSGGGSPDRVDALVWALTDLCLRGQGEPRVRGCVMALIVMPRLARGIQ</sequence>
<dbReference type="Proteomes" id="UP000094501">
    <property type="component" value="Unassembled WGS sequence"/>
</dbReference>
<dbReference type="Pfam" id="PF03237">
    <property type="entry name" value="Terminase_6N"/>
    <property type="match status" value="1"/>
</dbReference>